<dbReference type="EMBL" id="JABBFW010000013">
    <property type="protein sequence ID" value="NML16890.1"/>
    <property type="molecule type" value="Genomic_DNA"/>
</dbReference>
<keyword evidence="1" id="KW-0378">Hydrolase</keyword>
<dbReference type="Gene3D" id="3.30.2170.10">
    <property type="entry name" value="archaeoglobus fulgidus dsm 4304 superfamily"/>
    <property type="match status" value="1"/>
</dbReference>
<keyword evidence="2" id="KW-1185">Reference proteome</keyword>
<name>A0A848FFG4_9BURK</name>
<organism evidence="1 2">
    <name type="scientific">Azohydromonas caseinilytica</name>
    <dbReference type="NCBI Taxonomy" id="2728836"/>
    <lineage>
        <taxon>Bacteria</taxon>
        <taxon>Pseudomonadati</taxon>
        <taxon>Pseudomonadota</taxon>
        <taxon>Betaproteobacteria</taxon>
        <taxon>Burkholderiales</taxon>
        <taxon>Sphaerotilaceae</taxon>
        <taxon>Azohydromonas</taxon>
    </lineage>
</organism>
<dbReference type="RefSeq" id="WP_169161788.1">
    <property type="nucleotide sequence ID" value="NZ_JABBFW010000013.1"/>
</dbReference>
<dbReference type="Pfam" id="PF04493">
    <property type="entry name" value="Endonuclease_5"/>
    <property type="match status" value="1"/>
</dbReference>
<dbReference type="AlphaFoldDB" id="A0A848FFG4"/>
<dbReference type="InterPro" id="IPR007581">
    <property type="entry name" value="Endonuclease-V"/>
</dbReference>
<evidence type="ECO:0000313" key="1">
    <source>
        <dbReference type="EMBL" id="NML16890.1"/>
    </source>
</evidence>
<protein>
    <submittedName>
        <fullName evidence="1">Endonuclease V</fullName>
    </submittedName>
</protein>
<dbReference type="GO" id="GO:0004519">
    <property type="term" value="F:endonuclease activity"/>
    <property type="evidence" value="ECO:0007669"/>
    <property type="project" value="UniProtKB-KW"/>
</dbReference>
<accession>A0A848FFG4</accession>
<proteinExistence type="predicted"/>
<gene>
    <name evidence="1" type="ORF">HHL10_18065</name>
</gene>
<evidence type="ECO:0000313" key="2">
    <source>
        <dbReference type="Proteomes" id="UP000574067"/>
    </source>
</evidence>
<keyword evidence="1" id="KW-0255">Endonuclease</keyword>
<dbReference type="GO" id="GO:0006281">
    <property type="term" value="P:DNA repair"/>
    <property type="evidence" value="ECO:0007669"/>
    <property type="project" value="InterPro"/>
</dbReference>
<reference evidence="1 2" key="1">
    <citation type="submission" date="2020-04" db="EMBL/GenBank/DDBJ databases">
        <title>Azohydromonas sp. isolated from soil.</title>
        <authorList>
            <person name="Dahal R.H."/>
        </authorList>
    </citation>
    <scope>NUCLEOTIDE SEQUENCE [LARGE SCALE GENOMIC DNA]</scope>
    <source>
        <strain evidence="1 2">G-1-1-14</strain>
    </source>
</reference>
<comment type="caution">
    <text evidence="1">The sequence shown here is derived from an EMBL/GenBank/DDBJ whole genome shotgun (WGS) entry which is preliminary data.</text>
</comment>
<keyword evidence="1" id="KW-0540">Nuclease</keyword>
<sequence>MILATDVHYSAGHATAAGLLFESWAAPQALHCCISQIHEIKPYRPGHFYERELPCLLELLREHRLHPDIIVVDGYVFLDGISRPGLGKHLFDALGGCVPVVGVAKTAFRGIGAEFQVLRGGSTKPLFVTCVGEGLESARAGVRAMHGRHRLPELLKQVDRLCRDNAPPAAGDT</sequence>
<dbReference type="Proteomes" id="UP000574067">
    <property type="component" value="Unassembled WGS sequence"/>
</dbReference>